<feature type="transmembrane region" description="Helical" evidence="7">
    <location>
        <begin position="311"/>
        <end position="327"/>
    </location>
</feature>
<dbReference type="Pfam" id="PF07690">
    <property type="entry name" value="MFS_1"/>
    <property type="match status" value="1"/>
</dbReference>
<dbReference type="PANTHER" id="PTHR11662:SF280">
    <property type="entry name" value="FI21844P1-RELATED"/>
    <property type="match status" value="1"/>
</dbReference>
<comment type="subcellular location">
    <subcellularLocation>
        <location evidence="1">Membrane</location>
        <topology evidence="1">Multi-pass membrane protein</topology>
    </subcellularLocation>
</comment>
<dbReference type="Gene3D" id="1.20.1250.20">
    <property type="entry name" value="MFS general substrate transporter like domains"/>
    <property type="match status" value="2"/>
</dbReference>
<keyword evidence="10" id="KW-1185">Reference proteome</keyword>
<dbReference type="GO" id="GO:0006820">
    <property type="term" value="P:monoatomic anion transport"/>
    <property type="evidence" value="ECO:0007669"/>
    <property type="project" value="TreeGrafter"/>
</dbReference>
<evidence type="ECO:0000256" key="3">
    <source>
        <dbReference type="ARBA" id="ARBA00022692"/>
    </source>
</evidence>
<dbReference type="PROSITE" id="PS50850">
    <property type="entry name" value="MFS"/>
    <property type="match status" value="1"/>
</dbReference>
<feature type="transmembrane region" description="Helical" evidence="7">
    <location>
        <begin position="333"/>
        <end position="356"/>
    </location>
</feature>
<feature type="transmembrane region" description="Helical" evidence="7">
    <location>
        <begin position="137"/>
        <end position="158"/>
    </location>
</feature>
<dbReference type="GO" id="GO:0016020">
    <property type="term" value="C:membrane"/>
    <property type="evidence" value="ECO:0007669"/>
    <property type="project" value="UniProtKB-SubCell"/>
</dbReference>
<proteinExistence type="predicted"/>
<dbReference type="FunFam" id="1.20.1250.20:FF:000423">
    <property type="entry name" value="Putative inorganic phosphate cotransporter-like Protein"/>
    <property type="match status" value="1"/>
</dbReference>
<evidence type="ECO:0000256" key="2">
    <source>
        <dbReference type="ARBA" id="ARBA00022448"/>
    </source>
</evidence>
<keyword evidence="4" id="KW-0769">Symport</keyword>
<accession>A0AAV7XKC5</accession>
<evidence type="ECO:0000256" key="4">
    <source>
        <dbReference type="ARBA" id="ARBA00022847"/>
    </source>
</evidence>
<evidence type="ECO:0000256" key="6">
    <source>
        <dbReference type="ARBA" id="ARBA00023136"/>
    </source>
</evidence>
<feature type="transmembrane region" description="Helical" evidence="7">
    <location>
        <begin position="170"/>
        <end position="187"/>
    </location>
</feature>
<protein>
    <recommendedName>
        <fullName evidence="8">Major facilitator superfamily (MFS) profile domain-containing protein</fullName>
    </recommendedName>
</protein>
<name>A0AAV7XKC5_9NEOP</name>
<feature type="transmembrane region" description="Helical" evidence="7">
    <location>
        <begin position="368"/>
        <end position="392"/>
    </location>
</feature>
<feature type="transmembrane region" description="Helical" evidence="7">
    <location>
        <begin position="223"/>
        <end position="249"/>
    </location>
</feature>
<keyword evidence="3 7" id="KW-0812">Transmembrane</keyword>
<reference evidence="9" key="1">
    <citation type="submission" date="2022-12" db="EMBL/GenBank/DDBJ databases">
        <title>Chromosome-level genome assembly of the bean flower thrips Megalurothrips usitatus.</title>
        <authorList>
            <person name="Ma L."/>
            <person name="Liu Q."/>
            <person name="Li H."/>
            <person name="Cai W."/>
        </authorList>
    </citation>
    <scope>NUCLEOTIDE SEQUENCE</scope>
    <source>
        <strain evidence="9">Cailab_2022a</strain>
    </source>
</reference>
<dbReference type="InterPro" id="IPR036259">
    <property type="entry name" value="MFS_trans_sf"/>
</dbReference>
<evidence type="ECO:0000313" key="9">
    <source>
        <dbReference type="EMBL" id="KAJ1525074.1"/>
    </source>
</evidence>
<dbReference type="SUPFAM" id="SSF103473">
    <property type="entry name" value="MFS general substrate transporter"/>
    <property type="match status" value="1"/>
</dbReference>
<dbReference type="InterPro" id="IPR050382">
    <property type="entry name" value="MFS_Na/Anion_cotransporter"/>
</dbReference>
<feature type="transmembrane region" description="Helical" evidence="7">
    <location>
        <begin position="412"/>
        <end position="430"/>
    </location>
</feature>
<organism evidence="9 10">
    <name type="scientific">Megalurothrips usitatus</name>
    <name type="common">bean blossom thrips</name>
    <dbReference type="NCBI Taxonomy" id="439358"/>
    <lineage>
        <taxon>Eukaryota</taxon>
        <taxon>Metazoa</taxon>
        <taxon>Ecdysozoa</taxon>
        <taxon>Arthropoda</taxon>
        <taxon>Hexapoda</taxon>
        <taxon>Insecta</taxon>
        <taxon>Pterygota</taxon>
        <taxon>Neoptera</taxon>
        <taxon>Paraneoptera</taxon>
        <taxon>Thysanoptera</taxon>
        <taxon>Terebrantia</taxon>
        <taxon>Thripoidea</taxon>
        <taxon>Thripidae</taxon>
        <taxon>Megalurothrips</taxon>
    </lineage>
</organism>
<evidence type="ECO:0000256" key="5">
    <source>
        <dbReference type="ARBA" id="ARBA00022989"/>
    </source>
</evidence>
<dbReference type="FunFam" id="1.20.1250.20:FF:000003">
    <property type="entry name" value="Solute carrier family 17 member 3"/>
    <property type="match status" value="1"/>
</dbReference>
<evidence type="ECO:0000313" key="10">
    <source>
        <dbReference type="Proteomes" id="UP001075354"/>
    </source>
</evidence>
<dbReference type="AlphaFoldDB" id="A0AAV7XKC5"/>
<evidence type="ECO:0000256" key="7">
    <source>
        <dbReference type="SAM" id="Phobius"/>
    </source>
</evidence>
<dbReference type="InterPro" id="IPR011701">
    <property type="entry name" value="MFS"/>
</dbReference>
<dbReference type="PANTHER" id="PTHR11662">
    <property type="entry name" value="SOLUTE CARRIER FAMILY 17"/>
    <property type="match status" value="1"/>
</dbReference>
<comment type="caution">
    <text evidence="9">The sequence shown here is derived from an EMBL/GenBank/DDBJ whole genome shotgun (WGS) entry which is preliminary data.</text>
</comment>
<evidence type="ECO:0000256" key="1">
    <source>
        <dbReference type="ARBA" id="ARBA00004141"/>
    </source>
</evidence>
<evidence type="ECO:0000259" key="8">
    <source>
        <dbReference type="PROSITE" id="PS50850"/>
    </source>
</evidence>
<gene>
    <name evidence="9" type="ORF">ONE63_009918</name>
</gene>
<keyword evidence="5 7" id="KW-1133">Transmembrane helix</keyword>
<dbReference type="EMBL" id="JAPTSV010000008">
    <property type="protein sequence ID" value="KAJ1525074.1"/>
    <property type="molecule type" value="Genomic_DNA"/>
</dbReference>
<sequence length="519" mass="55315">MLLLLSAGVAEAYACRVNISMCIVAMNSPDASLYGYQKFEWTGDQRSWVLSSFFVGYVLMQVPGSILANRYGPARLILLGVSCCSALTCITPLAAALGGWPLMCALRVAEGLCQGVIFPCTHFMLGRWAPPVERGRMGAIVFSGPSIGTLGGMAGVGLLCGSRLGWPSGFYVPGLLGLVWSVAWWRYGADSPASCTWISAAEREYIQTALDTPKTERRLRVPWLSIITSPPMWALTVVHIGSNFGHWMLLTQMPTYMKDMLHFDIKSNGVMSSLPYAALACASATVGWASQRVNEANCVSIVTSRKIFNSIAHYGMAVTFLALSFLTPLGIPVYLAVGLLTLAVALESGLLAGFLVNHVDLSPNFGGAMLGISNGLGNTMGIIAPLVVSALVSKAEGEVQTHEELAVGWSRVFLLGSCVYFTGNTVFLLMGRAEVQPWNTPEDVAASKGTLSLSLSLSTLSLPLSPPSHDEQPTSATETRMSLLPGAGHVAPTSVLLRPFPAVADDPAEAHELLKLNKV</sequence>
<keyword evidence="6 7" id="KW-0472">Membrane</keyword>
<dbReference type="InterPro" id="IPR020846">
    <property type="entry name" value="MFS_dom"/>
</dbReference>
<feature type="transmembrane region" description="Helical" evidence="7">
    <location>
        <begin position="76"/>
        <end position="100"/>
    </location>
</feature>
<feature type="domain" description="Major facilitator superfamily (MFS) profile" evidence="8">
    <location>
        <begin position="1"/>
        <end position="434"/>
    </location>
</feature>
<dbReference type="GO" id="GO:0015293">
    <property type="term" value="F:symporter activity"/>
    <property type="evidence" value="ECO:0007669"/>
    <property type="project" value="UniProtKB-KW"/>
</dbReference>
<feature type="transmembrane region" description="Helical" evidence="7">
    <location>
        <begin position="48"/>
        <end position="69"/>
    </location>
</feature>
<keyword evidence="2" id="KW-0813">Transport</keyword>
<dbReference type="Proteomes" id="UP001075354">
    <property type="component" value="Chromosome 8"/>
</dbReference>